<dbReference type="Proteomes" id="UP000324611">
    <property type="component" value="Unassembled WGS sequence"/>
</dbReference>
<name>A0A5B2VKS4_9BACT</name>
<reference evidence="1 2" key="2">
    <citation type="submission" date="2019-09" db="EMBL/GenBank/DDBJ databases">
        <authorList>
            <person name="Jin C."/>
        </authorList>
    </citation>
    <scope>NUCLEOTIDE SEQUENCE [LARGE SCALE GENOMIC DNA]</scope>
    <source>
        <strain evidence="1 2">BN140078</strain>
    </source>
</reference>
<reference evidence="1 2" key="1">
    <citation type="submission" date="2019-09" db="EMBL/GenBank/DDBJ databases">
        <title>Chitinophaga ginsengihumi sp. nov., isolated from soil of ginseng rhizosphere.</title>
        <authorList>
            <person name="Lee J."/>
        </authorList>
    </citation>
    <scope>NUCLEOTIDE SEQUENCE [LARGE SCALE GENOMIC DNA]</scope>
    <source>
        <strain evidence="1 2">BN140078</strain>
    </source>
</reference>
<evidence type="ECO:0000313" key="2">
    <source>
        <dbReference type="Proteomes" id="UP000324611"/>
    </source>
</evidence>
<sequence length="222" mass="24236">MKGIEKERFLNDPVYEQTRKVAAEFARCTKAGKLLLDSAKYVSADGLDNKVISRLHQVMRLVIEKDRVHGLGMRTITSDGISLLRGFNFNQDAKLTSIFFAPFAAGIDRAAGMATITIPRFIPERMMKRPAGATHVIIVSGAAVIDFTKGEKMVDGTKSIVLPSDAPTGDPITLNHEFVANGSNPVFLMLGLRFITSINNKDYKLLGRAFNALSIVEVSPPA</sequence>
<dbReference type="RefSeq" id="WP_149839978.1">
    <property type="nucleotide sequence ID" value="NZ_VUOC01000004.1"/>
</dbReference>
<keyword evidence="2" id="KW-1185">Reference proteome</keyword>
<protein>
    <submittedName>
        <fullName evidence="1">Uncharacterized protein</fullName>
    </submittedName>
</protein>
<dbReference type="AlphaFoldDB" id="A0A5B2VKS4"/>
<proteinExistence type="predicted"/>
<comment type="caution">
    <text evidence="1">The sequence shown here is derived from an EMBL/GenBank/DDBJ whole genome shotgun (WGS) entry which is preliminary data.</text>
</comment>
<dbReference type="EMBL" id="VUOC01000004">
    <property type="protein sequence ID" value="KAA2238799.1"/>
    <property type="molecule type" value="Genomic_DNA"/>
</dbReference>
<evidence type="ECO:0000313" key="1">
    <source>
        <dbReference type="EMBL" id="KAA2238799.1"/>
    </source>
</evidence>
<accession>A0A5B2VKS4</accession>
<organism evidence="1 2">
    <name type="scientific">Chitinophaga agrisoli</name>
    <dbReference type="NCBI Taxonomy" id="2607653"/>
    <lineage>
        <taxon>Bacteria</taxon>
        <taxon>Pseudomonadati</taxon>
        <taxon>Bacteroidota</taxon>
        <taxon>Chitinophagia</taxon>
        <taxon>Chitinophagales</taxon>
        <taxon>Chitinophagaceae</taxon>
        <taxon>Chitinophaga</taxon>
    </lineage>
</organism>
<gene>
    <name evidence="1" type="ORF">F0L74_21535</name>
</gene>